<feature type="compositionally biased region" description="Polar residues" evidence="8">
    <location>
        <begin position="215"/>
        <end position="248"/>
    </location>
</feature>
<keyword evidence="4 7" id="KW-0418">Kinase</keyword>
<dbReference type="GO" id="GO:0005737">
    <property type="term" value="C:cytoplasm"/>
    <property type="evidence" value="ECO:0007669"/>
    <property type="project" value="TreeGrafter"/>
</dbReference>
<feature type="region of interest" description="Disordered" evidence="8">
    <location>
        <begin position="284"/>
        <end position="318"/>
    </location>
</feature>
<dbReference type="Ensembl" id="ENSNFUT00015046506.1">
    <property type="protein sequence ID" value="ENSNFUP00015044564.1"/>
    <property type="gene ID" value="ENSNFUG00015021216.1"/>
</dbReference>
<evidence type="ECO:0000256" key="3">
    <source>
        <dbReference type="ARBA" id="ARBA00022741"/>
    </source>
</evidence>
<dbReference type="KEGG" id="nfu:107380261"/>
<keyword evidence="5" id="KW-0067">ATP-binding</keyword>
<dbReference type="Bgee" id="ENSNFUG00015021216">
    <property type="expression patterns" value="Expressed in caudal fin and 3 other cell types or tissues"/>
</dbReference>
<comment type="catalytic activity">
    <reaction evidence="6">
        <text>1D-myo-inositol 1,4,5-trisphosphate + ATP = 1D-myo-inositol 1,3,4,5-tetrakisphosphate + ADP + H(+)</text>
        <dbReference type="Rhea" id="RHEA:11020"/>
        <dbReference type="ChEBI" id="CHEBI:15378"/>
        <dbReference type="ChEBI" id="CHEBI:30616"/>
        <dbReference type="ChEBI" id="CHEBI:57895"/>
        <dbReference type="ChEBI" id="CHEBI:203600"/>
        <dbReference type="ChEBI" id="CHEBI:456216"/>
        <dbReference type="EC" id="2.7.1.127"/>
    </reaction>
    <physiologicalReaction direction="left-to-right" evidence="6">
        <dbReference type="Rhea" id="RHEA:11021"/>
    </physiologicalReaction>
</comment>
<feature type="region of interest" description="Disordered" evidence="8">
    <location>
        <begin position="1"/>
        <end position="93"/>
    </location>
</feature>
<dbReference type="EC" id="2.7.-.-" evidence="7"/>
<feature type="region of interest" description="Disordered" evidence="8">
    <location>
        <begin position="189"/>
        <end position="268"/>
    </location>
</feature>
<name>A0A1A7ZUA5_NOTFU</name>
<feature type="compositionally biased region" description="Basic and acidic residues" evidence="8">
    <location>
        <begin position="198"/>
        <end position="209"/>
    </location>
</feature>
<feature type="region of interest" description="Disordered" evidence="8">
    <location>
        <begin position="326"/>
        <end position="345"/>
    </location>
</feature>
<dbReference type="GO" id="GO:0008440">
    <property type="term" value="F:inositol-1,4,5-trisphosphate 3-kinase activity"/>
    <property type="evidence" value="ECO:0007669"/>
    <property type="project" value="UniProtKB-EC"/>
</dbReference>
<dbReference type="Gene3D" id="3.30.470.160">
    <property type="entry name" value="Inositol polyphosphate kinase"/>
    <property type="match status" value="1"/>
</dbReference>
<evidence type="ECO:0000313" key="12">
    <source>
        <dbReference type="Proteomes" id="UP000694548"/>
    </source>
</evidence>
<evidence type="ECO:0000256" key="8">
    <source>
        <dbReference type="SAM" id="MobiDB-lite"/>
    </source>
</evidence>
<evidence type="ECO:0000256" key="5">
    <source>
        <dbReference type="ARBA" id="ARBA00022840"/>
    </source>
</evidence>
<dbReference type="InterPro" id="IPR005522">
    <property type="entry name" value="IPK"/>
</dbReference>
<sequence>MGQTHSDLSSSAASSARAKWKNKEKARGLRLCTFGSKSKPRREQGNGNPVKSKVLSCCLGRGKRDSGHGEADIGNAAADPARHRGHRAGELSRDEIVSAGVEHTGTPTVFETSSGLSNRVEVIQLAVNREPVPDAPGSEKRSQLISEELREDNAWDAPAKTMDEQPLKENNQEHIALKSESFSGANLSLTPILTSDPDTERTLPPDQHLEGGLSITGSDNKMTKTEYSSRSCPTKTGDDQNNSLPTDTKTQKDSEIHQTSTGGHRFPGVIPKLVITSVCNSSWPQETEPGTGLLQNSHAGEQSPCSDSGCGGSPVQTRTSLASLSPLSSFDESEDPSDPDSPTTVNHWCTLKNVVRVVPLKKPYKIWKHWVQLAGHEGIFHKKTDGNVLKLYSESEHRCLQELMGDVLQPFVPQYLGVEELDGKKYNLIQDLLTGFDNPSIMDCKMGSRTYLEEELTKARSSPCLRKDMFEKMMSVDPEAPTLQERAEQGVIKLRYMQWRESLSSTKNLGFRIEGVMKCDGQRRKNFKKTKQKEDVMKVLKYFTGGCIPILRIYLERLEKLRSALEQSPFFRRHECVGTSLLFVHDASGRASVWMIDFGKTIPLPDFVTVDHRTPWAEGNKEDGYLWGLDNLVNILGDILSKTSLEGEKTQTNDEMDCQGENAELYTD</sequence>
<accession>A0A1A7ZUA5</accession>
<dbReference type="PANTHER" id="PTHR12400">
    <property type="entry name" value="INOSITOL POLYPHOSPHATE KINASE"/>
    <property type="match status" value="1"/>
</dbReference>
<reference evidence="11" key="5">
    <citation type="submission" date="2025-05" db="UniProtKB">
        <authorList>
            <consortium name="Ensembl"/>
        </authorList>
    </citation>
    <scope>IDENTIFICATION</scope>
</reference>
<reference evidence="9" key="4">
    <citation type="submission" date="2020-03" db="EMBL/GenBank/DDBJ databases">
        <title>Intra-Species Differences in Population Size shape Life History and Genome Evolution.</title>
        <authorList>
            <person name="Willemsen D."/>
            <person name="Cui R."/>
            <person name="Valenzano D.R."/>
        </authorList>
    </citation>
    <scope>NUCLEOTIDE SEQUENCE</scope>
    <source>
        <strain evidence="9">GRZ</strain>
        <tissue evidence="9">Whole</tissue>
    </source>
</reference>
<comment type="similarity">
    <text evidence="1 7">Belongs to the inositol phosphokinase (IPK) family.</text>
</comment>
<keyword evidence="3" id="KW-0547">Nucleotide-binding</keyword>
<dbReference type="GeneID" id="107380261"/>
<dbReference type="InterPro" id="IPR038286">
    <property type="entry name" value="IPK_sf"/>
</dbReference>
<feature type="compositionally biased region" description="Basic and acidic residues" evidence="8">
    <location>
        <begin position="62"/>
        <end position="71"/>
    </location>
</feature>
<evidence type="ECO:0000313" key="10">
    <source>
        <dbReference type="EMBL" id="SBP45881.1"/>
    </source>
</evidence>
<protein>
    <recommendedName>
        <fullName evidence="7">Kinase</fullName>
        <ecNumber evidence="7">2.7.-.-</ecNumber>
    </recommendedName>
</protein>
<dbReference type="Proteomes" id="UP000694548">
    <property type="component" value="Chromosome sgr06"/>
</dbReference>
<evidence type="ECO:0000256" key="1">
    <source>
        <dbReference type="ARBA" id="ARBA00007374"/>
    </source>
</evidence>
<evidence type="ECO:0000256" key="4">
    <source>
        <dbReference type="ARBA" id="ARBA00022777"/>
    </source>
</evidence>
<dbReference type="Pfam" id="PF03770">
    <property type="entry name" value="IPK"/>
    <property type="match status" value="1"/>
</dbReference>
<dbReference type="SUPFAM" id="SSF56104">
    <property type="entry name" value="SAICAR synthase-like"/>
    <property type="match status" value="1"/>
</dbReference>
<dbReference type="GO" id="GO:0032958">
    <property type="term" value="P:inositol phosphate biosynthetic process"/>
    <property type="evidence" value="ECO:0007669"/>
    <property type="project" value="InterPro"/>
</dbReference>
<dbReference type="FunFam" id="3.30.470.160:FF:000001">
    <property type="entry name" value="Kinase"/>
    <property type="match status" value="1"/>
</dbReference>
<dbReference type="GO" id="GO:0046854">
    <property type="term" value="P:phosphatidylinositol phosphate biosynthetic process"/>
    <property type="evidence" value="ECO:0007669"/>
    <property type="project" value="TreeGrafter"/>
</dbReference>
<reference evidence="10" key="3">
    <citation type="submission" date="2016-06" db="EMBL/GenBank/DDBJ databases">
        <title>The genome of a short-lived fish provides insights into sex chromosome evolution and the genetic control of aging.</title>
        <authorList>
            <person name="Reichwald K."/>
            <person name="Felder M."/>
            <person name="Petzold A."/>
            <person name="Koch P."/>
            <person name="Groth M."/>
            <person name="Platzer M."/>
        </authorList>
    </citation>
    <scope>NUCLEOTIDE SEQUENCE</scope>
    <source>
        <tissue evidence="10">Brain</tissue>
    </source>
</reference>
<evidence type="ECO:0000313" key="9">
    <source>
        <dbReference type="EMBL" id="KAF7218853.1"/>
    </source>
</evidence>
<evidence type="ECO:0000256" key="2">
    <source>
        <dbReference type="ARBA" id="ARBA00022679"/>
    </source>
</evidence>
<reference evidence="11" key="1">
    <citation type="submission" date="2014-08" db="EMBL/GenBank/DDBJ databases">
        <authorList>
            <person name="Senf B."/>
            <person name="Petzold A."/>
            <person name="Downie B.R."/>
            <person name="Koch P."/>
            <person name="Platzer M."/>
        </authorList>
    </citation>
    <scope>NUCLEOTIDE SEQUENCE [LARGE SCALE GENOMIC DNA]</scope>
    <source>
        <strain evidence="11">GRZ</strain>
    </source>
</reference>
<gene>
    <name evidence="10" type="primary">ITPKCB</name>
    <name evidence="11" type="synonym">ITPKC</name>
    <name evidence="9" type="ORF">G4P62_006386</name>
</gene>
<dbReference type="GO" id="GO:0005634">
    <property type="term" value="C:nucleus"/>
    <property type="evidence" value="ECO:0007669"/>
    <property type="project" value="TreeGrafter"/>
</dbReference>
<dbReference type="AlphaFoldDB" id="A0A1A7ZUA5"/>
<dbReference type="OrthoDB" id="338650at2759"/>
<dbReference type="RefSeq" id="XP_015806907.1">
    <property type="nucleotide sequence ID" value="XM_015951421.3"/>
</dbReference>
<dbReference type="EMBL" id="HAEJ01004560">
    <property type="protein sequence ID" value="SBS45017.1"/>
    <property type="molecule type" value="Transcribed_RNA"/>
</dbReference>
<evidence type="ECO:0000313" key="11">
    <source>
        <dbReference type="Ensembl" id="ENSNFUP00015044564.1"/>
    </source>
</evidence>
<keyword evidence="12" id="KW-1185">Reference proteome</keyword>
<organism evidence="10">
    <name type="scientific">Nothobranchius furzeri</name>
    <name type="common">Turquoise killifish</name>
    <dbReference type="NCBI Taxonomy" id="105023"/>
    <lineage>
        <taxon>Eukaryota</taxon>
        <taxon>Metazoa</taxon>
        <taxon>Chordata</taxon>
        <taxon>Craniata</taxon>
        <taxon>Vertebrata</taxon>
        <taxon>Euteleostomi</taxon>
        <taxon>Actinopterygii</taxon>
        <taxon>Neopterygii</taxon>
        <taxon>Teleostei</taxon>
        <taxon>Neoteleostei</taxon>
        <taxon>Acanthomorphata</taxon>
        <taxon>Ovalentaria</taxon>
        <taxon>Atherinomorphae</taxon>
        <taxon>Cyprinodontiformes</taxon>
        <taxon>Nothobranchiidae</taxon>
        <taxon>Nothobranchius</taxon>
    </lineage>
</organism>
<dbReference type="Proteomes" id="UP000822369">
    <property type="component" value="Chromosome 7"/>
</dbReference>
<dbReference type="PANTHER" id="PTHR12400:SF106">
    <property type="entry name" value="INOSITOL-TRISPHOSPHATE 3-KINASE C"/>
    <property type="match status" value="1"/>
</dbReference>
<evidence type="ECO:0000256" key="6">
    <source>
        <dbReference type="ARBA" id="ARBA00051963"/>
    </source>
</evidence>
<proteinExistence type="inferred from homology"/>
<evidence type="ECO:0000256" key="7">
    <source>
        <dbReference type="RuleBase" id="RU363090"/>
    </source>
</evidence>
<dbReference type="GO" id="GO:0005524">
    <property type="term" value="F:ATP binding"/>
    <property type="evidence" value="ECO:0007669"/>
    <property type="project" value="UniProtKB-KW"/>
</dbReference>
<dbReference type="GO" id="GO:0000828">
    <property type="term" value="F:inositol hexakisphosphate kinase activity"/>
    <property type="evidence" value="ECO:0007669"/>
    <property type="project" value="TreeGrafter"/>
</dbReference>
<dbReference type="CTD" id="322720"/>
<reference evidence="10" key="2">
    <citation type="submission" date="2016-05" db="EMBL/GenBank/DDBJ databases">
        <authorList>
            <person name="Lavstsen T."/>
            <person name="Jespersen J.S."/>
        </authorList>
    </citation>
    <scope>NUCLEOTIDE SEQUENCE</scope>
    <source>
        <tissue evidence="10">Brain</tissue>
    </source>
</reference>
<keyword evidence="2 7" id="KW-0808">Transferase</keyword>
<dbReference type="EMBL" id="HADY01007396">
    <property type="protein sequence ID" value="SBP45881.1"/>
    <property type="molecule type" value="Transcribed_RNA"/>
</dbReference>
<dbReference type="GeneTree" id="ENSGT00940000160033"/>
<dbReference type="OMA" id="TEPNTGC"/>
<dbReference type="EMBL" id="JAAVVJ010000007">
    <property type="protein sequence ID" value="KAF7218853.1"/>
    <property type="molecule type" value="Genomic_DNA"/>
</dbReference>